<dbReference type="GO" id="GO:0003677">
    <property type="term" value="F:DNA binding"/>
    <property type="evidence" value="ECO:0007669"/>
    <property type="project" value="UniProtKB-KW"/>
</dbReference>
<evidence type="ECO:0000256" key="2">
    <source>
        <dbReference type="ARBA" id="ARBA00022679"/>
    </source>
</evidence>
<evidence type="ECO:0000259" key="8">
    <source>
        <dbReference type="Pfam" id="PF00136"/>
    </source>
</evidence>
<dbReference type="InterPro" id="IPR012337">
    <property type="entry name" value="RNaseH-like_sf"/>
</dbReference>
<dbReference type="GO" id="GO:0045004">
    <property type="term" value="P:DNA replication proofreading"/>
    <property type="evidence" value="ECO:0007669"/>
    <property type="project" value="TreeGrafter"/>
</dbReference>
<dbReference type="Gene3D" id="3.30.70.2250">
    <property type="match status" value="1"/>
</dbReference>
<reference evidence="11 12" key="1">
    <citation type="submission" date="2016-11" db="EMBL/GenBank/DDBJ databases">
        <title>Trade-off between light-utilization and light-protection in marine flavobacteria.</title>
        <authorList>
            <person name="Kumagai Y."/>
        </authorList>
    </citation>
    <scope>NUCLEOTIDE SEQUENCE [LARGE SCALE GENOMIC DNA]</scope>
    <source>
        <strain evidence="11 12">NBRC 107125</strain>
    </source>
</reference>
<dbReference type="InterPro" id="IPR017964">
    <property type="entry name" value="DNA-dir_DNA_pol_B_CS"/>
</dbReference>
<dbReference type="InterPro" id="IPR006134">
    <property type="entry name" value="DNA-dir_DNA_pol_B_multi_dom"/>
</dbReference>
<evidence type="ECO:0000256" key="4">
    <source>
        <dbReference type="ARBA" id="ARBA00022932"/>
    </source>
</evidence>
<dbReference type="InterPro" id="IPR036397">
    <property type="entry name" value="RNaseH_sf"/>
</dbReference>
<dbReference type="CDD" id="cd05537">
    <property type="entry name" value="POLBc_Pol_II"/>
    <property type="match status" value="1"/>
</dbReference>
<dbReference type="STRING" id="716816.BST96_05025"/>
<dbReference type="PANTHER" id="PTHR10322:SF23">
    <property type="entry name" value="DNA POLYMERASE DELTA CATALYTIC SUBUNIT"/>
    <property type="match status" value="1"/>
</dbReference>
<dbReference type="KEGG" id="osg:BST96_05025"/>
<accession>A0A1X9N618</accession>
<dbReference type="Proteomes" id="UP000193450">
    <property type="component" value="Chromosome"/>
</dbReference>
<keyword evidence="12" id="KW-1185">Reference proteome</keyword>
<dbReference type="EMBL" id="CP019343">
    <property type="protein sequence ID" value="ARN73538.1"/>
    <property type="molecule type" value="Genomic_DNA"/>
</dbReference>
<dbReference type="GO" id="GO:0003887">
    <property type="term" value="F:DNA-directed DNA polymerase activity"/>
    <property type="evidence" value="ECO:0007669"/>
    <property type="project" value="UniProtKB-KW"/>
</dbReference>
<dbReference type="PROSITE" id="PS00116">
    <property type="entry name" value="DNA_POLYMERASE_B"/>
    <property type="match status" value="1"/>
</dbReference>
<dbReference type="NCBIfam" id="NF004421">
    <property type="entry name" value="PRK05762.1-2"/>
    <property type="match status" value="1"/>
</dbReference>
<keyword evidence="5 7" id="KW-0238">DNA-binding</keyword>
<proteinExistence type="inferred from homology"/>
<dbReference type="CDD" id="cd05784">
    <property type="entry name" value="DNA_polB_II_exo"/>
    <property type="match status" value="1"/>
</dbReference>
<dbReference type="Gene3D" id="3.90.1600.10">
    <property type="entry name" value="Palm domain of DNA polymerase"/>
    <property type="match status" value="2"/>
</dbReference>
<dbReference type="GO" id="GO:0009432">
    <property type="term" value="P:SOS response"/>
    <property type="evidence" value="ECO:0007669"/>
    <property type="project" value="TreeGrafter"/>
</dbReference>
<evidence type="ECO:0000256" key="1">
    <source>
        <dbReference type="ARBA" id="ARBA00005755"/>
    </source>
</evidence>
<evidence type="ECO:0000313" key="11">
    <source>
        <dbReference type="EMBL" id="ARN73538.1"/>
    </source>
</evidence>
<dbReference type="InterPro" id="IPR006133">
    <property type="entry name" value="DNA-dir_DNA_pol_B_exonuc"/>
</dbReference>
<evidence type="ECO:0000259" key="10">
    <source>
        <dbReference type="Pfam" id="PF22587"/>
    </source>
</evidence>
<dbReference type="Gene3D" id="2.40.50.590">
    <property type="match status" value="1"/>
</dbReference>
<dbReference type="SUPFAM" id="SSF56672">
    <property type="entry name" value="DNA/RNA polymerases"/>
    <property type="match status" value="1"/>
</dbReference>
<dbReference type="SMART" id="SM00486">
    <property type="entry name" value="POLBc"/>
    <property type="match status" value="1"/>
</dbReference>
<feature type="domain" description="DNA-directed DNA polymerase family B multifunctional" evidence="8">
    <location>
        <begin position="384"/>
        <end position="758"/>
    </location>
</feature>
<dbReference type="Pfam" id="PF22587">
    <property type="entry name" value="DNApolII_insertion"/>
    <property type="match status" value="1"/>
</dbReference>
<dbReference type="GO" id="GO:0008296">
    <property type="term" value="F:3'-5'-DNA exonuclease activity"/>
    <property type="evidence" value="ECO:0007669"/>
    <property type="project" value="TreeGrafter"/>
</dbReference>
<sequence>MIDQRGFILTRQWRDTRSGTELEFWLSSEAGPVKLLVPAQQSVFFIAQEQVPAALELLKPFTGFTVKDVPLKDFTLQAVKAFYFKSQRTLREAKTRLLEQGVSPLESDINPHDRFLMERFIRGALRFRGEATAGKFPVVPQAEMISDDYQPGLKVISLDIETAMQGINLYSIGLYAVEAGQVFEKVFMVADQPVADNVEIFNNEKSLIIGFLMWLADYDPDIIIGWNVINFDLWYLEKVCEKYQLPFRCGRGEGGKETAAHWRTLDDEGERRAVTIPGRVVLDGIELLKAAFYRFESFALNNVAKELLGDSKLIQGNDRGEKITDLFLEDKAALAKYNVQDCKLVWDIFELAGLLDFAIARTKMTGLPLERIGGSVASFDFRYLPLLHRKGYVAPNSHLLEDAEQSPGGFVMESRPGIYDYVGMLDFKSLYPSIIRSFKIDPLGMVLGEYEQLDQTELVPGFNGAWFAKNNNILPELIKELWQLRDQAKSNQDAALSQAIKIIMNSFYGVLGSGGCRFFDSKLASSITKRGHQIIQQTAEFIEQQGWEVIYGDTDSVFIWFKDVANAEGAAKVGKELESQLNHWWKNRLDKEYGIESALEIEFETLYQRFLMPTIRNSDQGSKKRYAGIVLKDGKQELVFKGLENVRTDWTKAARDFQSELYRRVFYDEPYHDYIKTTVQEILNGNSDHELVYRKRLRRKLADYQRNVPPHVQAARKAVDQAGAEIRRGDWIEYVITVNGAEPLQAQHSLLDYQHYIDRQLAPAADGILYFMQESLAGITDQQIGLFE</sequence>
<dbReference type="InterPro" id="IPR042087">
    <property type="entry name" value="DNA_pol_B_thumb"/>
</dbReference>
<evidence type="ECO:0000313" key="12">
    <source>
        <dbReference type="Proteomes" id="UP000193450"/>
    </source>
</evidence>
<gene>
    <name evidence="11" type="ORF">BST96_05025</name>
</gene>
<dbReference type="InterPro" id="IPR050240">
    <property type="entry name" value="DNA_pol_type-B"/>
</dbReference>
<dbReference type="RefSeq" id="WP_085757649.1">
    <property type="nucleotide sequence ID" value="NZ_CP019343.1"/>
</dbReference>
<evidence type="ECO:0000256" key="5">
    <source>
        <dbReference type="ARBA" id="ARBA00023125"/>
    </source>
</evidence>
<dbReference type="GO" id="GO:0000166">
    <property type="term" value="F:nucleotide binding"/>
    <property type="evidence" value="ECO:0007669"/>
    <property type="project" value="InterPro"/>
</dbReference>
<keyword evidence="3 7" id="KW-0548">Nucleotidyltransferase</keyword>
<keyword evidence="2 7" id="KW-0808">Transferase</keyword>
<feature type="domain" description="DNA-directed DNA polymerase family B exonuclease" evidence="9">
    <location>
        <begin position="151"/>
        <end position="303"/>
    </location>
</feature>
<organism evidence="11 12">
    <name type="scientific">Oceanicoccus sagamiensis</name>
    <dbReference type="NCBI Taxonomy" id="716816"/>
    <lineage>
        <taxon>Bacteria</taxon>
        <taxon>Pseudomonadati</taxon>
        <taxon>Pseudomonadota</taxon>
        <taxon>Gammaproteobacteria</taxon>
        <taxon>Cellvibrionales</taxon>
        <taxon>Spongiibacteraceae</taxon>
        <taxon>Oceanicoccus</taxon>
    </lineage>
</organism>
<name>A0A1X9N618_9GAMM</name>
<keyword evidence="7" id="KW-0235">DNA replication</keyword>
<dbReference type="InterPro" id="IPR006172">
    <property type="entry name" value="DNA-dir_DNA_pol_B"/>
</dbReference>
<dbReference type="SUPFAM" id="SSF53098">
    <property type="entry name" value="Ribonuclease H-like"/>
    <property type="match status" value="1"/>
</dbReference>
<dbReference type="FunFam" id="3.90.1600.10:FF:000030">
    <property type="entry name" value="DNA polymerase II"/>
    <property type="match status" value="1"/>
</dbReference>
<dbReference type="Gene3D" id="3.30.420.10">
    <property type="entry name" value="Ribonuclease H-like superfamily/Ribonuclease H"/>
    <property type="match status" value="1"/>
</dbReference>
<evidence type="ECO:0000259" key="9">
    <source>
        <dbReference type="Pfam" id="PF03104"/>
    </source>
</evidence>
<comment type="catalytic activity">
    <reaction evidence="6 7">
        <text>DNA(n) + a 2'-deoxyribonucleoside 5'-triphosphate = DNA(n+1) + diphosphate</text>
        <dbReference type="Rhea" id="RHEA:22508"/>
        <dbReference type="Rhea" id="RHEA-COMP:17339"/>
        <dbReference type="Rhea" id="RHEA-COMP:17340"/>
        <dbReference type="ChEBI" id="CHEBI:33019"/>
        <dbReference type="ChEBI" id="CHEBI:61560"/>
        <dbReference type="ChEBI" id="CHEBI:173112"/>
        <dbReference type="EC" id="2.7.7.7"/>
    </reaction>
</comment>
<dbReference type="Pfam" id="PF00136">
    <property type="entry name" value="DNA_pol_B"/>
    <property type="match status" value="1"/>
</dbReference>
<feature type="domain" description="DNA polymerase II insertion" evidence="10">
    <location>
        <begin position="42"/>
        <end position="102"/>
    </location>
</feature>
<dbReference type="OrthoDB" id="5807460at2"/>
<dbReference type="Pfam" id="PF03104">
    <property type="entry name" value="DNA_pol_B_exo1"/>
    <property type="match status" value="1"/>
</dbReference>
<dbReference type="Gene3D" id="1.10.132.60">
    <property type="entry name" value="DNA polymerase family B, C-terminal domain"/>
    <property type="match status" value="1"/>
</dbReference>
<evidence type="ECO:0000256" key="3">
    <source>
        <dbReference type="ARBA" id="ARBA00022695"/>
    </source>
</evidence>
<protein>
    <recommendedName>
        <fullName evidence="7">DNA polymerase</fullName>
        <ecNumber evidence="7">2.7.7.7</ecNumber>
    </recommendedName>
</protein>
<dbReference type="AlphaFoldDB" id="A0A1X9N618"/>
<comment type="similarity">
    <text evidence="1 7">Belongs to the DNA polymerase type-B family.</text>
</comment>
<dbReference type="Pfam" id="PF21474">
    <property type="entry name" value="DNApolII_N"/>
    <property type="match status" value="1"/>
</dbReference>
<dbReference type="InterPro" id="IPR043502">
    <property type="entry name" value="DNA/RNA_pol_sf"/>
</dbReference>
<dbReference type="PANTHER" id="PTHR10322">
    <property type="entry name" value="DNA POLYMERASE CATALYTIC SUBUNIT"/>
    <property type="match status" value="1"/>
</dbReference>
<evidence type="ECO:0000256" key="7">
    <source>
        <dbReference type="RuleBase" id="RU000442"/>
    </source>
</evidence>
<dbReference type="InterPro" id="IPR023211">
    <property type="entry name" value="DNA_pol_palm_dom_sf"/>
</dbReference>
<dbReference type="EC" id="2.7.7.7" evidence="7"/>
<dbReference type="InterPro" id="IPR055208">
    <property type="entry name" value="PolB_insertion"/>
</dbReference>
<evidence type="ECO:0000256" key="6">
    <source>
        <dbReference type="ARBA" id="ARBA00049244"/>
    </source>
</evidence>
<dbReference type="PRINTS" id="PR00106">
    <property type="entry name" value="DNAPOLB"/>
</dbReference>
<keyword evidence="4 7" id="KW-0239">DNA-directed DNA polymerase</keyword>